<dbReference type="EMBL" id="WOCD01000003">
    <property type="protein sequence ID" value="MUH71831.1"/>
    <property type="molecule type" value="Genomic_DNA"/>
</dbReference>
<reference evidence="2 3" key="1">
    <citation type="submission" date="2019-11" db="EMBL/GenBank/DDBJ databases">
        <title>P. haliotis isolates from Z. marina roots.</title>
        <authorList>
            <person name="Cohen M."/>
            <person name="Jospin G."/>
            <person name="Eisen J.A."/>
            <person name="Coil D.A."/>
        </authorList>
    </citation>
    <scope>NUCLEOTIDE SEQUENCE [LARGE SCALE GENOMIC DNA]</scope>
    <source>
        <strain evidence="2 3">UCD-MCMsp1aY</strain>
    </source>
</reference>
<keyword evidence="1" id="KW-0804">Transcription</keyword>
<gene>
    <name evidence="2" type="ORF">GNP35_04675</name>
</gene>
<organism evidence="2 3">
    <name type="scientific">Psychrosphaera haliotis</name>
    <dbReference type="NCBI Taxonomy" id="555083"/>
    <lineage>
        <taxon>Bacteria</taxon>
        <taxon>Pseudomonadati</taxon>
        <taxon>Pseudomonadota</taxon>
        <taxon>Gammaproteobacteria</taxon>
        <taxon>Alteromonadales</taxon>
        <taxon>Pseudoalteromonadaceae</taxon>
        <taxon>Psychrosphaera</taxon>
    </lineage>
</organism>
<dbReference type="Gene3D" id="3.30.70.260">
    <property type="match status" value="2"/>
</dbReference>
<keyword evidence="1" id="KW-0963">Cytoplasm</keyword>
<keyword evidence="3" id="KW-1185">Reference proteome</keyword>
<dbReference type="Pfam" id="PF13740">
    <property type="entry name" value="ACT_6"/>
    <property type="match status" value="1"/>
</dbReference>
<dbReference type="SUPFAM" id="SSF55021">
    <property type="entry name" value="ACT-like"/>
    <property type="match status" value="2"/>
</dbReference>
<dbReference type="PANTHER" id="PTHR34875">
    <property type="entry name" value="UPF0237 PROTEIN MJ1558"/>
    <property type="match status" value="1"/>
</dbReference>
<dbReference type="RefSeq" id="WP_155694960.1">
    <property type="nucleotide sequence ID" value="NZ_WOCD01000003.1"/>
</dbReference>
<dbReference type="PANTHER" id="PTHR34875:SF5">
    <property type="entry name" value="GLYCINE CLEAVAGE SYSTEM TRANSCRIPTIONAL REPRESSOR"/>
    <property type="match status" value="1"/>
</dbReference>
<protein>
    <recommendedName>
        <fullName evidence="1">Glycine cleavage system transcriptional repressor</fullName>
    </recommendedName>
</protein>
<sequence length="184" mass="20225">MTTINTAPQYLVITAIGENKTGLVSELAGLVYQCGCNVVDSKMAIFANEFSIIMLLEGEHADLLQLETQLPPLAMSLSLLTMMKRTQKRHLADDLNNHYLISIDGPDKAGTIKVFTSYLAKQGIDITSLKSGTEIRQGNKWQSAQIECLMPTEQTVNSIESEFVSLCSSYEMSCTISPITIEVN</sequence>
<keyword evidence="1" id="KW-0678">Repressor</keyword>
<dbReference type="InterPro" id="IPR050990">
    <property type="entry name" value="UPF0237/GcvR_regulator"/>
</dbReference>
<dbReference type="InterPro" id="IPR045865">
    <property type="entry name" value="ACT-like_dom_sf"/>
</dbReference>
<comment type="caution">
    <text evidence="2">The sequence shown here is derived from an EMBL/GenBank/DDBJ whole genome shotgun (WGS) entry which is preliminary data.</text>
</comment>
<name>A0A6N8FBT6_9GAMM</name>
<evidence type="ECO:0000256" key="1">
    <source>
        <dbReference type="PIRNR" id="PIRNR028103"/>
    </source>
</evidence>
<comment type="subcellular location">
    <subcellularLocation>
        <location evidence="1">Cytoplasm</location>
    </subcellularLocation>
</comment>
<dbReference type="GO" id="GO:0006355">
    <property type="term" value="P:regulation of DNA-templated transcription"/>
    <property type="evidence" value="ECO:0007669"/>
    <property type="project" value="UniProtKB-UniRule"/>
</dbReference>
<dbReference type="InterPro" id="IPR016867">
    <property type="entry name" value="GcvR"/>
</dbReference>
<evidence type="ECO:0000313" key="3">
    <source>
        <dbReference type="Proteomes" id="UP000439994"/>
    </source>
</evidence>
<evidence type="ECO:0000313" key="2">
    <source>
        <dbReference type="EMBL" id="MUH71831.1"/>
    </source>
</evidence>
<accession>A0A6N8FBT6</accession>
<dbReference type="OrthoDB" id="5814713at2"/>
<dbReference type="Proteomes" id="UP000439994">
    <property type="component" value="Unassembled WGS sequence"/>
</dbReference>
<proteinExistence type="predicted"/>
<dbReference type="GO" id="GO:0005737">
    <property type="term" value="C:cytoplasm"/>
    <property type="evidence" value="ECO:0007669"/>
    <property type="project" value="UniProtKB-SubCell"/>
</dbReference>
<dbReference type="FunFam" id="3.30.70.260:FF:000005">
    <property type="entry name" value="Glycine cleavage system transcriptional repressor"/>
    <property type="match status" value="1"/>
</dbReference>
<dbReference type="AlphaFoldDB" id="A0A6N8FBT6"/>
<dbReference type="PIRSF" id="PIRSF028103">
    <property type="entry name" value="GcvR"/>
    <property type="match status" value="1"/>
</dbReference>